<dbReference type="Proteomes" id="UP001431209">
    <property type="component" value="Unassembled WGS sequence"/>
</dbReference>
<keyword evidence="6 8" id="KW-0408">Iron</keyword>
<evidence type="ECO:0000313" key="12">
    <source>
        <dbReference type="Proteomes" id="UP001431209"/>
    </source>
</evidence>
<comment type="caution">
    <text evidence="11">The sequence shown here is derived from an EMBL/GenBank/DDBJ whole genome shotgun (WGS) entry which is preliminary data.</text>
</comment>
<dbReference type="SUPFAM" id="SSF48264">
    <property type="entry name" value="Cytochrome P450"/>
    <property type="match status" value="1"/>
</dbReference>
<keyword evidence="12" id="KW-1185">Reference proteome</keyword>
<comment type="similarity">
    <text evidence="2 9">Belongs to the cytochrome P450 family.</text>
</comment>
<dbReference type="GO" id="GO:0020037">
    <property type="term" value="F:heme binding"/>
    <property type="evidence" value="ECO:0007669"/>
    <property type="project" value="InterPro"/>
</dbReference>
<proteinExistence type="inferred from homology"/>
<evidence type="ECO:0000256" key="1">
    <source>
        <dbReference type="ARBA" id="ARBA00001971"/>
    </source>
</evidence>
<evidence type="ECO:0000256" key="10">
    <source>
        <dbReference type="SAM" id="Phobius"/>
    </source>
</evidence>
<organism evidence="11 12">
    <name type="scientific">Acrasis kona</name>
    <dbReference type="NCBI Taxonomy" id="1008807"/>
    <lineage>
        <taxon>Eukaryota</taxon>
        <taxon>Discoba</taxon>
        <taxon>Heterolobosea</taxon>
        <taxon>Tetramitia</taxon>
        <taxon>Eutetramitia</taxon>
        <taxon>Acrasidae</taxon>
        <taxon>Acrasis</taxon>
    </lineage>
</organism>
<keyword evidence="3 8" id="KW-0349">Heme</keyword>
<dbReference type="PRINTS" id="PR00385">
    <property type="entry name" value="P450"/>
</dbReference>
<dbReference type="GO" id="GO:0004497">
    <property type="term" value="F:monooxygenase activity"/>
    <property type="evidence" value="ECO:0007669"/>
    <property type="project" value="UniProtKB-KW"/>
</dbReference>
<dbReference type="PROSITE" id="PS00086">
    <property type="entry name" value="CYTOCHROME_P450"/>
    <property type="match status" value="1"/>
</dbReference>
<keyword evidence="10" id="KW-0472">Membrane</keyword>
<name>A0AAW2ZJU2_9EUKA</name>
<evidence type="ECO:0000256" key="8">
    <source>
        <dbReference type="PIRSR" id="PIRSR602401-1"/>
    </source>
</evidence>
<dbReference type="AlphaFoldDB" id="A0AAW2ZJU2"/>
<keyword evidence="10" id="KW-1133">Transmembrane helix</keyword>
<dbReference type="EMBL" id="JAOPGA020001632">
    <property type="protein sequence ID" value="KAL0490076.1"/>
    <property type="molecule type" value="Genomic_DNA"/>
</dbReference>
<dbReference type="InterPro" id="IPR002401">
    <property type="entry name" value="Cyt_P450_E_grp-I"/>
</dbReference>
<dbReference type="Gene3D" id="1.10.630.10">
    <property type="entry name" value="Cytochrome P450"/>
    <property type="match status" value="1"/>
</dbReference>
<evidence type="ECO:0000313" key="11">
    <source>
        <dbReference type="EMBL" id="KAL0490076.1"/>
    </source>
</evidence>
<accession>A0AAW2ZJU2</accession>
<comment type="cofactor">
    <cofactor evidence="1 8">
        <name>heme</name>
        <dbReference type="ChEBI" id="CHEBI:30413"/>
    </cofactor>
</comment>
<dbReference type="PANTHER" id="PTHR24292">
    <property type="entry name" value="CYTOCHROME P450"/>
    <property type="match status" value="1"/>
</dbReference>
<evidence type="ECO:0000256" key="5">
    <source>
        <dbReference type="ARBA" id="ARBA00023002"/>
    </source>
</evidence>
<feature type="transmembrane region" description="Helical" evidence="10">
    <location>
        <begin position="37"/>
        <end position="62"/>
    </location>
</feature>
<sequence length="514" mass="59306">MLSSILAVFGVIIAFFSAKYLFVFYNNWRKFKHIPGFVSIMGFLPIRIPILAPLVFITAGFIHQYDDGPDLIRSVSKNGICKLTRGSTTNIVVSSAELIKEVVVKNQKDYPKPSEGYKILELYGPNIVSTNDDVWKNHRAIADPAFAEKHFHFLVADTVGSSKLLFERWNKEGLGSGRLNTNPDRDMTDITLDVIGKVNFGYDLQVFNENRTFDKNKHEMSFFESLSIAATYGLLVRGRVPDMIQPLFKKTNLAVKETKLYMQELIDYRVEHFNEARHDLFSLLVDSNMNQQDQDQVRRRLTDNELISDVFIYLLAGHETSTTTLQWIIYELCLNPHIQQKACDEVDQLLSNRDPVFEDYEKLEYLRAILDETLRLHPPVAMVPKVARRDVTLGDYQIPKGTYIDIAISTVQTSEDYFEEPLKWIPERWIQGKKITTCSYLPFSFGLRRCIGNVFSMVETVTILAMILKNYTFEFPKNDPRMDEIIRTGKIDTYTLVTKKPKYLRADVVVRNKK</sequence>
<dbReference type="PRINTS" id="PR00463">
    <property type="entry name" value="EP450I"/>
</dbReference>
<evidence type="ECO:0000256" key="6">
    <source>
        <dbReference type="ARBA" id="ARBA00023004"/>
    </source>
</evidence>
<gene>
    <name evidence="11" type="ORF">AKO1_009422</name>
</gene>
<evidence type="ECO:0000256" key="7">
    <source>
        <dbReference type="ARBA" id="ARBA00023033"/>
    </source>
</evidence>
<evidence type="ECO:0000256" key="9">
    <source>
        <dbReference type="RuleBase" id="RU000461"/>
    </source>
</evidence>
<dbReference type="PANTHER" id="PTHR24292:SF54">
    <property type="entry name" value="CYP9F3-RELATED"/>
    <property type="match status" value="1"/>
</dbReference>
<dbReference type="GO" id="GO:0016705">
    <property type="term" value="F:oxidoreductase activity, acting on paired donors, with incorporation or reduction of molecular oxygen"/>
    <property type="evidence" value="ECO:0007669"/>
    <property type="project" value="InterPro"/>
</dbReference>
<feature type="binding site" description="axial binding residue" evidence="8">
    <location>
        <position position="450"/>
    </location>
    <ligand>
        <name>heme</name>
        <dbReference type="ChEBI" id="CHEBI:30413"/>
    </ligand>
    <ligandPart>
        <name>Fe</name>
        <dbReference type="ChEBI" id="CHEBI:18248"/>
    </ligandPart>
</feature>
<dbReference type="Pfam" id="PF00067">
    <property type="entry name" value="p450"/>
    <property type="match status" value="1"/>
</dbReference>
<keyword evidence="10" id="KW-0812">Transmembrane</keyword>
<reference evidence="11 12" key="1">
    <citation type="submission" date="2024-03" db="EMBL/GenBank/DDBJ databases">
        <title>The Acrasis kona genome and developmental transcriptomes reveal deep origins of eukaryotic multicellular pathways.</title>
        <authorList>
            <person name="Sheikh S."/>
            <person name="Fu C.-J."/>
            <person name="Brown M.W."/>
            <person name="Baldauf S.L."/>
        </authorList>
    </citation>
    <scope>NUCLEOTIDE SEQUENCE [LARGE SCALE GENOMIC DNA]</scope>
    <source>
        <strain evidence="11 12">ATCC MYA-3509</strain>
    </source>
</reference>
<keyword evidence="5 9" id="KW-0560">Oxidoreductase</keyword>
<dbReference type="InterPro" id="IPR001128">
    <property type="entry name" value="Cyt_P450"/>
</dbReference>
<keyword evidence="7 9" id="KW-0503">Monooxygenase</keyword>
<dbReference type="InterPro" id="IPR050476">
    <property type="entry name" value="Insect_CytP450_Detox"/>
</dbReference>
<protein>
    <submittedName>
        <fullName evidence="11">Cytochrome P450</fullName>
    </submittedName>
</protein>
<evidence type="ECO:0000256" key="4">
    <source>
        <dbReference type="ARBA" id="ARBA00022723"/>
    </source>
</evidence>
<feature type="transmembrane region" description="Helical" evidence="10">
    <location>
        <begin position="6"/>
        <end position="25"/>
    </location>
</feature>
<keyword evidence="4 8" id="KW-0479">Metal-binding</keyword>
<dbReference type="GO" id="GO:0005506">
    <property type="term" value="F:iron ion binding"/>
    <property type="evidence" value="ECO:0007669"/>
    <property type="project" value="InterPro"/>
</dbReference>
<dbReference type="InterPro" id="IPR017972">
    <property type="entry name" value="Cyt_P450_CS"/>
</dbReference>
<evidence type="ECO:0000256" key="3">
    <source>
        <dbReference type="ARBA" id="ARBA00022617"/>
    </source>
</evidence>
<evidence type="ECO:0000256" key="2">
    <source>
        <dbReference type="ARBA" id="ARBA00010617"/>
    </source>
</evidence>
<dbReference type="InterPro" id="IPR036396">
    <property type="entry name" value="Cyt_P450_sf"/>
</dbReference>